<organism evidence="1 2">
    <name type="scientific">Xylaria curta</name>
    <dbReference type="NCBI Taxonomy" id="42375"/>
    <lineage>
        <taxon>Eukaryota</taxon>
        <taxon>Fungi</taxon>
        <taxon>Dikarya</taxon>
        <taxon>Ascomycota</taxon>
        <taxon>Pezizomycotina</taxon>
        <taxon>Sordariomycetes</taxon>
        <taxon>Xylariomycetidae</taxon>
        <taxon>Xylariales</taxon>
        <taxon>Xylariaceae</taxon>
        <taxon>Xylaria</taxon>
    </lineage>
</organism>
<protein>
    <submittedName>
        <fullName evidence="1">Uncharacterized protein</fullName>
    </submittedName>
</protein>
<evidence type="ECO:0000313" key="1">
    <source>
        <dbReference type="EMBL" id="KAJ2978007.1"/>
    </source>
</evidence>
<accession>A0ACC1NF99</accession>
<dbReference type="Proteomes" id="UP001143856">
    <property type="component" value="Unassembled WGS sequence"/>
</dbReference>
<name>A0ACC1NF99_9PEZI</name>
<evidence type="ECO:0000313" key="2">
    <source>
        <dbReference type="Proteomes" id="UP001143856"/>
    </source>
</evidence>
<keyword evidence="2" id="KW-1185">Reference proteome</keyword>
<dbReference type="EMBL" id="JAPDGR010002038">
    <property type="protein sequence ID" value="KAJ2978007.1"/>
    <property type="molecule type" value="Genomic_DNA"/>
</dbReference>
<proteinExistence type="predicted"/>
<sequence length="1215" mass="134690">MAETGHGTEVRLKKLHPFFSAPHAATKADNAVTPPTPDPSCSSASDESRADPVEYHNHHSEPHERKRKRRKTEPPSAVSKALPKATRAKRRTRVSAESNVAKHFEQDNVNSQQSGVEPAQDDGGVQEPPSSTVGPPSTQTFNSVAASGYRIVKDEGNRAVSQPVCSYKPAKLLKLNPATGTIGPPPASMQSGPTPTPTSGRKRGRKPKTLVVAVPYGTDVLSRERVGQRINEVLLGNSRIPLLALKNAIPKTPPSNQEIINDQASATTIPKSTPQKATTPNKPAHPFFQAKSKTTSSATDDRPKAKRDKTSSKRHVIFSSTPCSPKQTRPSLPSLSLPALSSKKSNPKMPRAQHPAWPWCGAVHVRDSLSPDLITRAVREPFSIDSRRRKAKGQAIHISEHESILCSVASKLKARQLADALQLANDQDFRPVPSSVRVPRKHFESGRKLQARVFRELRTLKNHDISVETHPAINHTYDSIATTLSAFDTSTCESLAWTQKYAPTSARCVLQNGREVELLRDWLQSLKVQAVDTGASDNTLKPKSVSAPKKKRRHKKLDGFIVSSDDEANEMDEIPDNEPQWLVHGHRSEAKKTVVRFGDIADRGGKPSGRVTNAVLLSGPHGCGKTATVYAIAKELDFEVFEINAGARRSGKDILERVGDMTRNHLVNHQQKDEYREGSAAEDEFAKELKSGKQGMMTSFFMPTSVPLPKEAQTVAQPSDTQVPSSEDKKPNRDQKQSLILLEEVDILFEEDKQFWATVISMIARSKRPFIMTCNNESVVPLQNLKLHGIFRFSSPPTELAADMLLLIAANEGHILERCAVKALYESRRYDLRAAIAELNYWCQIGVGDLRGGFDWFYPRWPKGSDVDEDGQTIRVVSQDTYHTGMGWLNRDLATVESTLSSTVSDLHQEAWNHWGIDVFDHHEFADCSSWVERATEKAGSRTARLALLQSIETFTDSVSDSDVCGPFLAPMSNRIALDATVPRLHAKTLDDFTVGIKVLETAPLCHYTSISLDVSASLRLLAQSTLMKSQRPLEDMCTTERFDEERVTSDIGHHFTSSARSEGSITRKDYSIAFDPIAASDKILANGYLDPSVFDREMTPLCLDVAPYVRSIVYHDQRLYNERCMRSSLLSEGGKPEKKRMRTTRAALSALEGGSRATTRRERYFEADINPYLVLRTGGQGWEKLGYRKGESGDHTSSFQENRDKDMDATSNQY</sequence>
<reference evidence="1" key="1">
    <citation type="submission" date="2022-10" db="EMBL/GenBank/DDBJ databases">
        <title>Genome Sequence of Xylaria curta.</title>
        <authorList>
            <person name="Buettner E."/>
        </authorList>
    </citation>
    <scope>NUCLEOTIDE SEQUENCE</scope>
    <source>
        <strain evidence="1">Babe10</strain>
    </source>
</reference>
<comment type="caution">
    <text evidence="1">The sequence shown here is derived from an EMBL/GenBank/DDBJ whole genome shotgun (WGS) entry which is preliminary data.</text>
</comment>
<gene>
    <name evidence="1" type="ORF">NUW58_g7630</name>
</gene>